<evidence type="ECO:0000256" key="1">
    <source>
        <dbReference type="SAM" id="Phobius"/>
    </source>
</evidence>
<proteinExistence type="predicted"/>
<keyword evidence="1" id="KW-0472">Membrane</keyword>
<gene>
    <name evidence="2" type="ORF">ARGLB_037_01500</name>
</gene>
<evidence type="ECO:0000313" key="3">
    <source>
        <dbReference type="Proteomes" id="UP000003828"/>
    </source>
</evidence>
<sequence length="86" mass="9023">MLWRWLIGYGTFGVPQAGAPIAFSLLALSLTGSAEVGAGLGFVMTLAQILGAVPVSRLGIRYNAVTYLRIMSVRGVGGRHLPGPPR</sequence>
<dbReference type="EMBL" id="BAEG01000037">
    <property type="protein sequence ID" value="GAB13299.1"/>
    <property type="molecule type" value="Genomic_DNA"/>
</dbReference>
<name>H0QK59_ARTG1</name>
<organism evidence="2 3">
    <name type="scientific">Arthrobacter globiformis (strain ATCC 8010 / DSM 20124 / JCM 1332 / NBRC 12137 / NCIMB 8907 / NRRL B-2979 / 168)</name>
    <dbReference type="NCBI Taxonomy" id="1077972"/>
    <lineage>
        <taxon>Bacteria</taxon>
        <taxon>Bacillati</taxon>
        <taxon>Actinomycetota</taxon>
        <taxon>Actinomycetes</taxon>
        <taxon>Micrococcales</taxon>
        <taxon>Micrococcaceae</taxon>
        <taxon>Arthrobacter</taxon>
    </lineage>
</organism>
<comment type="caution">
    <text evidence="2">The sequence shown here is derived from an EMBL/GenBank/DDBJ whole genome shotgun (WGS) entry which is preliminary data.</text>
</comment>
<dbReference type="Proteomes" id="UP000003828">
    <property type="component" value="Unassembled WGS sequence"/>
</dbReference>
<reference evidence="2 3" key="1">
    <citation type="submission" date="2011-12" db="EMBL/GenBank/DDBJ databases">
        <title>Whole genome shotgun sequence of Arthrobacter globiformis NBRC 12137.</title>
        <authorList>
            <person name="Miyazawa S."/>
            <person name="Hosoyama A."/>
            <person name="Tsuchikane K."/>
            <person name="Katsumata H."/>
            <person name="Yamazaki S."/>
            <person name="Fujita N."/>
        </authorList>
    </citation>
    <scope>NUCLEOTIDE SEQUENCE [LARGE SCALE GENOMIC DNA]</scope>
    <source>
        <strain evidence="2 3">NBRC 12137</strain>
    </source>
</reference>
<keyword evidence="1" id="KW-1133">Transmembrane helix</keyword>
<feature type="transmembrane region" description="Helical" evidence="1">
    <location>
        <begin position="36"/>
        <end position="60"/>
    </location>
</feature>
<dbReference type="AlphaFoldDB" id="H0QK59"/>
<protein>
    <submittedName>
        <fullName evidence="2">Uncharacterized protein</fullName>
    </submittedName>
</protein>
<feature type="transmembrane region" description="Helical" evidence="1">
    <location>
        <begin position="7"/>
        <end position="30"/>
    </location>
</feature>
<keyword evidence="1" id="KW-0812">Transmembrane</keyword>
<accession>H0QK59</accession>
<dbReference type="STRING" id="1077972.ARGLB_037_01500"/>
<dbReference type="eggNOG" id="COG2814">
    <property type="taxonomic scope" value="Bacteria"/>
</dbReference>
<evidence type="ECO:0000313" key="2">
    <source>
        <dbReference type="EMBL" id="GAB13299.1"/>
    </source>
</evidence>
<keyword evidence="3" id="KW-1185">Reference proteome</keyword>